<dbReference type="InterPro" id="IPR050765">
    <property type="entry name" value="Riboflavin_Biosynth_HTPR"/>
</dbReference>
<keyword evidence="1" id="KW-1133">Transmembrane helix</keyword>
<dbReference type="InterPro" id="IPR002734">
    <property type="entry name" value="RibDG_C"/>
</dbReference>
<gene>
    <name evidence="3" type="ORF">POL58_37095</name>
</gene>
<dbReference type="PANTHER" id="PTHR38011:SF11">
    <property type="entry name" value="2,5-DIAMINO-6-RIBOSYLAMINO-4(3H)-PYRIMIDINONE 5'-PHOSPHATE REDUCTASE"/>
    <property type="match status" value="1"/>
</dbReference>
<accession>A0ABT5BH02</accession>
<organism evidence="3 4">
    <name type="scientific">Nannocystis radixulma</name>
    <dbReference type="NCBI Taxonomy" id="2995305"/>
    <lineage>
        <taxon>Bacteria</taxon>
        <taxon>Pseudomonadati</taxon>
        <taxon>Myxococcota</taxon>
        <taxon>Polyangia</taxon>
        <taxon>Nannocystales</taxon>
        <taxon>Nannocystaceae</taxon>
        <taxon>Nannocystis</taxon>
    </lineage>
</organism>
<dbReference type="PANTHER" id="PTHR38011">
    <property type="entry name" value="DIHYDROFOLATE REDUCTASE FAMILY PROTEIN (AFU_ORTHOLOGUE AFUA_8G06820)"/>
    <property type="match status" value="1"/>
</dbReference>
<dbReference type="Pfam" id="PF01872">
    <property type="entry name" value="RibD_C"/>
    <property type="match status" value="1"/>
</dbReference>
<feature type="transmembrane region" description="Helical" evidence="1">
    <location>
        <begin position="134"/>
        <end position="154"/>
    </location>
</feature>
<keyword evidence="1" id="KW-0472">Membrane</keyword>
<sequence>MTRTQYFVAASIDGFIADADGGLQWLFQFNDVEGVEAHYKNFLTGVGALAMGAATYEFILGEGLKEWPYVGIPTWVFTHRTLPGFPGADIRFTTDDVGAVHEEMVRAAAGKHIWLVGGGNLVAQFARRGLLDEIWLGVIPVVLGAGAPLLPAALPGLLELTTVTRFPRGMIELRYAVPAAR</sequence>
<keyword evidence="4" id="KW-1185">Reference proteome</keyword>
<evidence type="ECO:0000256" key="1">
    <source>
        <dbReference type="SAM" id="Phobius"/>
    </source>
</evidence>
<name>A0ABT5BH02_9BACT</name>
<protein>
    <submittedName>
        <fullName evidence="3">Dihydrofolate reductase family protein</fullName>
    </submittedName>
</protein>
<evidence type="ECO:0000313" key="4">
    <source>
        <dbReference type="Proteomes" id="UP001217838"/>
    </source>
</evidence>
<dbReference type="EMBL" id="JAQNDN010000022">
    <property type="protein sequence ID" value="MDC0673421.1"/>
    <property type="molecule type" value="Genomic_DNA"/>
</dbReference>
<dbReference type="InterPro" id="IPR024072">
    <property type="entry name" value="DHFR-like_dom_sf"/>
</dbReference>
<evidence type="ECO:0000259" key="2">
    <source>
        <dbReference type="Pfam" id="PF01872"/>
    </source>
</evidence>
<feature type="domain" description="Bacterial bifunctional deaminase-reductase C-terminal" evidence="2">
    <location>
        <begin position="106"/>
        <end position="168"/>
    </location>
</feature>
<keyword evidence="1" id="KW-0812">Transmembrane</keyword>
<dbReference type="Proteomes" id="UP001217838">
    <property type="component" value="Unassembled WGS sequence"/>
</dbReference>
<reference evidence="3 4" key="1">
    <citation type="submission" date="2022-11" db="EMBL/GenBank/DDBJ databases">
        <title>Minimal conservation of predation-associated metabolite biosynthetic gene clusters underscores biosynthetic potential of Myxococcota including descriptions for ten novel species: Archangium lansinium sp. nov., Myxococcus landrumus sp. nov., Nannocystis bai.</title>
        <authorList>
            <person name="Ahearne A."/>
            <person name="Stevens C."/>
            <person name="Dowd S."/>
        </authorList>
    </citation>
    <scope>NUCLEOTIDE SEQUENCE [LARGE SCALE GENOMIC DNA]</scope>
    <source>
        <strain evidence="3 4">NCELM</strain>
    </source>
</reference>
<proteinExistence type="predicted"/>
<dbReference type="Gene3D" id="3.40.430.10">
    <property type="entry name" value="Dihydrofolate Reductase, subunit A"/>
    <property type="match status" value="1"/>
</dbReference>
<evidence type="ECO:0000313" key="3">
    <source>
        <dbReference type="EMBL" id="MDC0673421.1"/>
    </source>
</evidence>
<comment type="caution">
    <text evidence="3">The sequence shown here is derived from an EMBL/GenBank/DDBJ whole genome shotgun (WGS) entry which is preliminary data.</text>
</comment>
<dbReference type="SUPFAM" id="SSF53597">
    <property type="entry name" value="Dihydrofolate reductase-like"/>
    <property type="match status" value="1"/>
</dbReference>
<dbReference type="RefSeq" id="WP_272006415.1">
    <property type="nucleotide sequence ID" value="NZ_JAQNDN010000022.1"/>
</dbReference>